<evidence type="ECO:0000313" key="2">
    <source>
        <dbReference type="EMBL" id="GGN42176.1"/>
    </source>
</evidence>
<proteinExistence type="predicted"/>
<dbReference type="Proteomes" id="UP000653411">
    <property type="component" value="Unassembled WGS sequence"/>
</dbReference>
<dbReference type="AlphaFoldDB" id="A0A917XNE3"/>
<dbReference type="EMBL" id="BMML01000036">
    <property type="protein sequence ID" value="GGN42176.1"/>
    <property type="molecule type" value="Genomic_DNA"/>
</dbReference>
<sequence>MARNRDGTDAGRMPFPACPRGTASPAPRSGSGLRERSPHAAGRSAQAWSSAQVSRQPLIGPYLSGERVRVVQHRSRLRLVQARFDSETDPGLPVVDRTLLRDVRLEGETHELGLPATGLGAVHEPVQVEGVPEDASPDTECPTHFSGQGGGLLLHRLRRRRLTFPTFPGPTTTPQQRQEARGVPMAAPTTPESPIPVDFWFDPVCPWTWLTSRWLLDVAGRRPLEVSWHVMSLSVLNENRLDELPERIRVLMGDAWAPVRVLTAARLLHGPEALEPLYTALGTRYHLEQQPKNRATLEAALHDAGLPTDLAAAGCTDRYDEELRASHARGITLVGQDVGSPIIAVPGTDPSGDPVAFFGPVVNPAPKGEDAARLWDGVLAVASAPSFYEIKRTRTGGPDFR</sequence>
<dbReference type="Pfam" id="PF22234">
    <property type="entry name" value="Rv2466c-like"/>
    <property type="match status" value="1"/>
</dbReference>
<evidence type="ECO:0000313" key="3">
    <source>
        <dbReference type="Proteomes" id="UP000653411"/>
    </source>
</evidence>
<reference evidence="2" key="1">
    <citation type="journal article" date="2014" name="Int. J. Syst. Evol. Microbiol.">
        <title>Complete genome sequence of Corynebacterium casei LMG S-19264T (=DSM 44701T), isolated from a smear-ripened cheese.</title>
        <authorList>
            <consortium name="US DOE Joint Genome Institute (JGI-PGF)"/>
            <person name="Walter F."/>
            <person name="Albersmeier A."/>
            <person name="Kalinowski J."/>
            <person name="Ruckert C."/>
        </authorList>
    </citation>
    <scope>NUCLEOTIDE SEQUENCE</scope>
    <source>
        <strain evidence="2">CGMCC 4.7110</strain>
    </source>
</reference>
<keyword evidence="3" id="KW-1185">Reference proteome</keyword>
<name>A0A917XNE3_9ACTN</name>
<dbReference type="SUPFAM" id="SSF52833">
    <property type="entry name" value="Thioredoxin-like"/>
    <property type="match status" value="1"/>
</dbReference>
<feature type="region of interest" description="Disordered" evidence="1">
    <location>
        <begin position="1"/>
        <end position="52"/>
    </location>
</feature>
<dbReference type="InterPro" id="IPR053977">
    <property type="entry name" value="Rv2466c-like"/>
</dbReference>
<feature type="region of interest" description="Disordered" evidence="1">
    <location>
        <begin position="164"/>
        <end position="189"/>
    </location>
</feature>
<protein>
    <recommendedName>
        <fullName evidence="4">DSBA-like thioredoxin domain-containing protein</fullName>
    </recommendedName>
</protein>
<dbReference type="Gene3D" id="3.40.30.10">
    <property type="entry name" value="Glutaredoxin"/>
    <property type="match status" value="1"/>
</dbReference>
<organism evidence="2 3">
    <name type="scientific">Streptomyces fuscichromogenes</name>
    <dbReference type="NCBI Taxonomy" id="1324013"/>
    <lineage>
        <taxon>Bacteria</taxon>
        <taxon>Bacillati</taxon>
        <taxon>Actinomycetota</taxon>
        <taxon>Actinomycetes</taxon>
        <taxon>Kitasatosporales</taxon>
        <taxon>Streptomycetaceae</taxon>
        <taxon>Streptomyces</taxon>
    </lineage>
</organism>
<gene>
    <name evidence="2" type="ORF">GCM10011578_091270</name>
</gene>
<reference evidence="2" key="2">
    <citation type="submission" date="2020-09" db="EMBL/GenBank/DDBJ databases">
        <authorList>
            <person name="Sun Q."/>
            <person name="Zhou Y."/>
        </authorList>
    </citation>
    <scope>NUCLEOTIDE SEQUENCE</scope>
    <source>
        <strain evidence="2">CGMCC 4.7110</strain>
    </source>
</reference>
<evidence type="ECO:0000256" key="1">
    <source>
        <dbReference type="SAM" id="MobiDB-lite"/>
    </source>
</evidence>
<dbReference type="InterPro" id="IPR036249">
    <property type="entry name" value="Thioredoxin-like_sf"/>
</dbReference>
<evidence type="ECO:0008006" key="4">
    <source>
        <dbReference type="Google" id="ProtNLM"/>
    </source>
</evidence>
<comment type="caution">
    <text evidence="2">The sequence shown here is derived from an EMBL/GenBank/DDBJ whole genome shotgun (WGS) entry which is preliminary data.</text>
</comment>
<feature type="compositionally biased region" description="Low complexity" evidence="1">
    <location>
        <begin position="164"/>
        <end position="177"/>
    </location>
</feature>
<accession>A0A917XNE3</accession>